<feature type="transmembrane region" description="Helical" evidence="6">
    <location>
        <begin position="401"/>
        <end position="424"/>
    </location>
</feature>
<dbReference type="InterPro" id="IPR011701">
    <property type="entry name" value="MFS"/>
</dbReference>
<evidence type="ECO:0000256" key="4">
    <source>
        <dbReference type="ARBA" id="ARBA00022989"/>
    </source>
</evidence>
<dbReference type="Proteomes" id="UP000322294">
    <property type="component" value="Unassembled WGS sequence"/>
</dbReference>
<keyword evidence="2" id="KW-0813">Transport</keyword>
<dbReference type="OrthoDB" id="9793415at2"/>
<keyword evidence="5 6" id="KW-0472">Membrane</keyword>
<keyword evidence="3 6" id="KW-0812">Transmembrane</keyword>
<protein>
    <submittedName>
        <fullName evidence="8">Putative MFS family arabinose efflux permease</fullName>
    </submittedName>
</protein>
<proteinExistence type="predicted"/>
<feature type="transmembrane region" description="Helical" evidence="6">
    <location>
        <begin position="318"/>
        <end position="347"/>
    </location>
</feature>
<evidence type="ECO:0000256" key="3">
    <source>
        <dbReference type="ARBA" id="ARBA00022692"/>
    </source>
</evidence>
<reference evidence="8 9" key="1">
    <citation type="submission" date="2019-07" db="EMBL/GenBank/DDBJ databases">
        <title>Genomic Encyclopedia of Type Strains, Phase I: the one thousand microbial genomes (KMG-I) project.</title>
        <authorList>
            <person name="Kyrpides N."/>
        </authorList>
    </citation>
    <scope>NUCLEOTIDE SEQUENCE [LARGE SCALE GENOMIC DNA]</scope>
    <source>
        <strain evidence="8 9">DSM 16647</strain>
    </source>
</reference>
<feature type="transmembrane region" description="Helical" evidence="6">
    <location>
        <begin position="81"/>
        <end position="98"/>
    </location>
</feature>
<dbReference type="PROSITE" id="PS50850">
    <property type="entry name" value="MFS"/>
    <property type="match status" value="1"/>
</dbReference>
<evidence type="ECO:0000313" key="8">
    <source>
        <dbReference type="EMBL" id="TYP56638.1"/>
    </source>
</evidence>
<dbReference type="InterPro" id="IPR050327">
    <property type="entry name" value="Proton-linked_MCT"/>
</dbReference>
<feature type="transmembrane region" description="Helical" evidence="6">
    <location>
        <begin position="13"/>
        <end position="36"/>
    </location>
</feature>
<feature type="transmembrane region" description="Helical" evidence="6">
    <location>
        <begin position="178"/>
        <end position="198"/>
    </location>
</feature>
<dbReference type="PANTHER" id="PTHR11360">
    <property type="entry name" value="MONOCARBOXYLATE TRANSPORTER"/>
    <property type="match status" value="1"/>
</dbReference>
<keyword evidence="9" id="KW-1185">Reference proteome</keyword>
<evidence type="ECO:0000256" key="2">
    <source>
        <dbReference type="ARBA" id="ARBA00022448"/>
    </source>
</evidence>
<dbReference type="RefSeq" id="WP_148866707.1">
    <property type="nucleotide sequence ID" value="NZ_VNHO01000008.1"/>
</dbReference>
<gene>
    <name evidence="8" type="ORF">LZ11_00917</name>
</gene>
<feature type="transmembrane region" description="Helical" evidence="6">
    <location>
        <begin position="240"/>
        <end position="265"/>
    </location>
</feature>
<comment type="subcellular location">
    <subcellularLocation>
        <location evidence="1">Cell membrane</location>
        <topology evidence="1">Multi-pass membrane protein</topology>
    </subcellularLocation>
</comment>
<evidence type="ECO:0000256" key="6">
    <source>
        <dbReference type="SAM" id="Phobius"/>
    </source>
</evidence>
<keyword evidence="4 6" id="KW-1133">Transmembrane helix</keyword>
<evidence type="ECO:0000256" key="1">
    <source>
        <dbReference type="ARBA" id="ARBA00004651"/>
    </source>
</evidence>
<feature type="transmembrane region" description="Helical" evidence="6">
    <location>
        <begin position="147"/>
        <end position="166"/>
    </location>
</feature>
<sequence>MWLEKGIGEEKRWFYPISAFIIGAATFVTQLWTMFYPHIQAHFGLETTASIVLAATFSGMGVMIIGPPITGTILDKYGPKIPFMMSAASFVAGHSLIFKMLTMKDWSTAMYLWYLGSFLVGLGAGFYSGTYTATVGKWFPDKPGTAMGLAVAGAGSGTVIYSPLVASLIRSYGFSGNVFLLFAIIALVALVGLGIPFWKTPPHDWVPAGMQPKSKSFNAKSIHIAKDYTLQEAVKDKRFWLLYVCFICAAFSNMFFVQNASLIIIEGLTQTMSREDILASVVPLFLTISALAGLLGRFGWGVISDKLGGPWKTLWMVYLFPAILMSAFYLGYHSVMLIFIIGFLLYFGFGGEPVVHYAIVPYVFGRRHLGKIMSTLNAFSVGIGIAFGPYVGAYIKDVTGGYYWALVLAIVIRLCGTAFALLGLRLAQQQESSAKA</sequence>
<feature type="transmembrane region" description="Helical" evidence="6">
    <location>
        <begin position="277"/>
        <end position="298"/>
    </location>
</feature>
<dbReference type="SUPFAM" id="SSF103473">
    <property type="entry name" value="MFS general substrate transporter"/>
    <property type="match status" value="1"/>
</dbReference>
<dbReference type="GO" id="GO:0005886">
    <property type="term" value="C:plasma membrane"/>
    <property type="evidence" value="ECO:0007669"/>
    <property type="project" value="UniProtKB-SubCell"/>
</dbReference>
<dbReference type="InterPro" id="IPR020846">
    <property type="entry name" value="MFS_dom"/>
</dbReference>
<evidence type="ECO:0000313" key="9">
    <source>
        <dbReference type="Proteomes" id="UP000322294"/>
    </source>
</evidence>
<dbReference type="InterPro" id="IPR036259">
    <property type="entry name" value="MFS_trans_sf"/>
</dbReference>
<organism evidence="8 9">
    <name type="scientific">Thermosediminibacter litoriperuensis</name>
    <dbReference type="NCBI Taxonomy" id="291989"/>
    <lineage>
        <taxon>Bacteria</taxon>
        <taxon>Bacillati</taxon>
        <taxon>Bacillota</taxon>
        <taxon>Clostridia</taxon>
        <taxon>Thermosediminibacterales</taxon>
        <taxon>Thermosediminibacteraceae</taxon>
        <taxon>Thermosediminibacter</taxon>
    </lineage>
</organism>
<dbReference type="Gene3D" id="1.20.1250.20">
    <property type="entry name" value="MFS general substrate transporter like domains"/>
    <property type="match status" value="2"/>
</dbReference>
<dbReference type="EMBL" id="VNHO01000008">
    <property type="protein sequence ID" value="TYP56638.1"/>
    <property type="molecule type" value="Genomic_DNA"/>
</dbReference>
<evidence type="ECO:0000259" key="7">
    <source>
        <dbReference type="PROSITE" id="PS50850"/>
    </source>
</evidence>
<feature type="domain" description="Major facilitator superfamily (MFS) profile" evidence="7">
    <location>
        <begin position="11"/>
        <end position="428"/>
    </location>
</feature>
<dbReference type="Pfam" id="PF07690">
    <property type="entry name" value="MFS_1"/>
    <property type="match status" value="1"/>
</dbReference>
<evidence type="ECO:0000256" key="5">
    <source>
        <dbReference type="ARBA" id="ARBA00023136"/>
    </source>
</evidence>
<feature type="transmembrane region" description="Helical" evidence="6">
    <location>
        <begin position="376"/>
        <end position="395"/>
    </location>
</feature>
<feature type="transmembrane region" description="Helical" evidence="6">
    <location>
        <begin position="110"/>
        <end position="127"/>
    </location>
</feature>
<comment type="caution">
    <text evidence="8">The sequence shown here is derived from an EMBL/GenBank/DDBJ whole genome shotgun (WGS) entry which is preliminary data.</text>
</comment>
<feature type="transmembrane region" description="Helical" evidence="6">
    <location>
        <begin position="48"/>
        <end position="69"/>
    </location>
</feature>
<accession>A0A5S5AV82</accession>
<dbReference type="AlphaFoldDB" id="A0A5S5AV82"/>
<name>A0A5S5AV82_9FIRM</name>
<dbReference type="GO" id="GO:0022857">
    <property type="term" value="F:transmembrane transporter activity"/>
    <property type="evidence" value="ECO:0007669"/>
    <property type="project" value="InterPro"/>
</dbReference>